<comment type="function">
    <text evidence="1">Conjugation of reduced glutathione to a wide number of exogenous and endogenous hydrophobic electrophiles.</text>
</comment>
<accession>A0A8B6FGX3</accession>
<dbReference type="GO" id="GO:0005789">
    <property type="term" value="C:endoplasmic reticulum membrane"/>
    <property type="evidence" value="ECO:0007669"/>
    <property type="project" value="UniProtKB-SubCell"/>
</dbReference>
<evidence type="ECO:0000256" key="16">
    <source>
        <dbReference type="ARBA" id="ARBA00049385"/>
    </source>
</evidence>
<reference evidence="18" key="1">
    <citation type="submission" date="2018-11" db="EMBL/GenBank/DDBJ databases">
        <authorList>
            <person name="Alioto T."/>
            <person name="Alioto T."/>
        </authorList>
    </citation>
    <scope>NUCLEOTIDE SEQUENCE</scope>
</reference>
<evidence type="ECO:0000313" key="19">
    <source>
        <dbReference type="Proteomes" id="UP000596742"/>
    </source>
</evidence>
<dbReference type="SUPFAM" id="SSF161084">
    <property type="entry name" value="MAPEG domain-like"/>
    <property type="match status" value="1"/>
</dbReference>
<evidence type="ECO:0000256" key="1">
    <source>
        <dbReference type="ARBA" id="ARBA00003701"/>
    </source>
</evidence>
<dbReference type="InterPro" id="IPR008699">
    <property type="entry name" value="NDUFB8"/>
</dbReference>
<keyword evidence="6" id="KW-0808">Transferase</keyword>
<dbReference type="Gene3D" id="1.20.120.550">
    <property type="entry name" value="Membrane associated eicosanoid/glutathione metabolism-like domain"/>
    <property type="match status" value="1"/>
</dbReference>
<sequence>MASFRGLRRASSCILSPVIRSRPLTTSPCLNGGNWNKDWAPAALPKNEEERTAKAKNYGMIPEDYKPMANDGTGFGDYPDLPAIGAHSRNPWEHYDMPHLKRNYGEPMHPEFDALTEDRLDPAFAKQPGYPPIWKQFLILATVLGVFTCICTFPIYRFKPLIFLNPEDLKLAIKPDAKIATNDPDIERVRRCHLNDLENIIPFVLIGSFYCLTGPDPFYASLHFRLFAAFRLFHSVAYLMPLPQPSRGVGFLGGWFVTFSMAMVVISSLLTFI</sequence>
<gene>
    <name evidence="18" type="ORF">MGAL_10B077036</name>
</gene>
<dbReference type="InterPro" id="IPR001129">
    <property type="entry name" value="Membr-assoc_MAPEG"/>
</dbReference>
<evidence type="ECO:0000256" key="13">
    <source>
        <dbReference type="ARBA" id="ARBA00023136"/>
    </source>
</evidence>
<feature type="transmembrane region" description="Helical" evidence="17">
    <location>
        <begin position="252"/>
        <end position="272"/>
    </location>
</feature>
<dbReference type="InterPro" id="IPR023352">
    <property type="entry name" value="MAPEG-like_dom_sf"/>
</dbReference>
<evidence type="ECO:0000256" key="14">
    <source>
        <dbReference type="ARBA" id="ARBA00038540"/>
    </source>
</evidence>
<dbReference type="Proteomes" id="UP000596742">
    <property type="component" value="Unassembled WGS sequence"/>
</dbReference>
<evidence type="ECO:0000256" key="9">
    <source>
        <dbReference type="ARBA" id="ARBA00022824"/>
    </source>
</evidence>
<dbReference type="AlphaFoldDB" id="A0A8B6FGX3"/>
<dbReference type="GO" id="GO:0004364">
    <property type="term" value="F:glutathione transferase activity"/>
    <property type="evidence" value="ECO:0007669"/>
    <property type="project" value="UniProtKB-EC"/>
</dbReference>
<comment type="catalytic activity">
    <reaction evidence="16">
        <text>RX + glutathione = an S-substituted glutathione + a halide anion + H(+)</text>
        <dbReference type="Rhea" id="RHEA:16437"/>
        <dbReference type="ChEBI" id="CHEBI:15378"/>
        <dbReference type="ChEBI" id="CHEBI:16042"/>
        <dbReference type="ChEBI" id="CHEBI:17792"/>
        <dbReference type="ChEBI" id="CHEBI:57925"/>
        <dbReference type="ChEBI" id="CHEBI:90779"/>
        <dbReference type="EC" id="2.5.1.18"/>
    </reaction>
    <physiologicalReaction direction="left-to-right" evidence="16">
        <dbReference type="Rhea" id="RHEA:16438"/>
    </physiologicalReaction>
</comment>
<keyword evidence="19" id="KW-1185">Reference proteome</keyword>
<dbReference type="FunFam" id="1.20.120.550:FF:000002">
    <property type="entry name" value="Microsomal glutathione S-transferase 1"/>
    <property type="match status" value="1"/>
</dbReference>
<keyword evidence="8" id="KW-1000">Mitochondrion outer membrane</keyword>
<dbReference type="GO" id="GO:0005741">
    <property type="term" value="C:mitochondrial outer membrane"/>
    <property type="evidence" value="ECO:0007669"/>
    <property type="project" value="UniProtKB-SubCell"/>
</dbReference>
<dbReference type="Pfam" id="PF01124">
    <property type="entry name" value="MAPEG"/>
    <property type="match status" value="1"/>
</dbReference>
<dbReference type="OrthoDB" id="2014058at2759"/>
<dbReference type="EMBL" id="UYJE01006865">
    <property type="protein sequence ID" value="VDI49677.1"/>
    <property type="molecule type" value="Genomic_DNA"/>
</dbReference>
<evidence type="ECO:0000256" key="12">
    <source>
        <dbReference type="ARBA" id="ARBA00023128"/>
    </source>
</evidence>
<evidence type="ECO:0000256" key="15">
    <source>
        <dbReference type="ARBA" id="ARBA00039397"/>
    </source>
</evidence>
<dbReference type="EC" id="2.5.1.18" evidence="5"/>
<protein>
    <recommendedName>
        <fullName evidence="15">Microsomal glutathione S-transferase 1</fullName>
        <ecNumber evidence="5">2.5.1.18</ecNumber>
    </recommendedName>
</protein>
<evidence type="ECO:0000256" key="7">
    <source>
        <dbReference type="ARBA" id="ARBA00022692"/>
    </source>
</evidence>
<feature type="transmembrane region" description="Helical" evidence="17">
    <location>
        <begin position="137"/>
        <end position="156"/>
    </location>
</feature>
<organism evidence="18 19">
    <name type="scientific">Mytilus galloprovincialis</name>
    <name type="common">Mediterranean mussel</name>
    <dbReference type="NCBI Taxonomy" id="29158"/>
    <lineage>
        <taxon>Eukaryota</taxon>
        <taxon>Metazoa</taxon>
        <taxon>Spiralia</taxon>
        <taxon>Lophotrochozoa</taxon>
        <taxon>Mollusca</taxon>
        <taxon>Bivalvia</taxon>
        <taxon>Autobranchia</taxon>
        <taxon>Pteriomorphia</taxon>
        <taxon>Mytilida</taxon>
        <taxon>Mytiloidea</taxon>
        <taxon>Mytilidae</taxon>
        <taxon>Mytilinae</taxon>
        <taxon>Mytilus</taxon>
    </lineage>
</organism>
<keyword evidence="9" id="KW-0256">Endoplasmic reticulum</keyword>
<keyword evidence="13 17" id="KW-0472">Membrane</keyword>
<evidence type="ECO:0000256" key="10">
    <source>
        <dbReference type="ARBA" id="ARBA00022989"/>
    </source>
</evidence>
<comment type="subunit">
    <text evidence="14">Homotrimer; The trimer binds only one molecule of glutathione.</text>
</comment>
<keyword evidence="12" id="KW-0496">Mitochondrion</keyword>
<proteinExistence type="inferred from homology"/>
<evidence type="ECO:0000256" key="17">
    <source>
        <dbReference type="SAM" id="Phobius"/>
    </source>
</evidence>
<comment type="similarity">
    <text evidence="4">Belongs to the MAPEG family.</text>
</comment>
<evidence type="ECO:0000256" key="5">
    <source>
        <dbReference type="ARBA" id="ARBA00012452"/>
    </source>
</evidence>
<dbReference type="InterPro" id="IPR040162">
    <property type="entry name" value="MGST1-like"/>
</dbReference>
<evidence type="ECO:0000256" key="4">
    <source>
        <dbReference type="ARBA" id="ARBA00010459"/>
    </source>
</evidence>
<keyword evidence="7 17" id="KW-0812">Transmembrane</keyword>
<evidence type="ECO:0000256" key="2">
    <source>
        <dbReference type="ARBA" id="ARBA00004294"/>
    </source>
</evidence>
<evidence type="ECO:0000313" key="18">
    <source>
        <dbReference type="EMBL" id="VDI49677.1"/>
    </source>
</evidence>
<comment type="subcellular location">
    <subcellularLocation>
        <location evidence="3">Endoplasmic reticulum membrane</location>
        <topology evidence="3">Multi-pass membrane protein</topology>
    </subcellularLocation>
    <subcellularLocation>
        <location evidence="2">Mitochondrion outer membrane</location>
    </subcellularLocation>
</comment>
<keyword evidence="10 17" id="KW-1133">Transmembrane helix</keyword>
<evidence type="ECO:0000256" key="11">
    <source>
        <dbReference type="ARBA" id="ARBA00022990"/>
    </source>
</evidence>
<dbReference type="Pfam" id="PF05821">
    <property type="entry name" value="NDUF_B8"/>
    <property type="match status" value="1"/>
</dbReference>
<dbReference type="PANTHER" id="PTHR10689">
    <property type="entry name" value="MICROSOMAL GLUTATHIONE S-TRANSFERASE 1"/>
    <property type="match status" value="1"/>
</dbReference>
<dbReference type="PANTHER" id="PTHR10689:SF6">
    <property type="entry name" value="MICROSOMAL GLUTATHIONE S-TRANSFERASE 1"/>
    <property type="match status" value="1"/>
</dbReference>
<comment type="caution">
    <text evidence="18">The sequence shown here is derived from an EMBL/GenBank/DDBJ whole genome shotgun (WGS) entry which is preliminary data.</text>
</comment>
<evidence type="ECO:0000256" key="6">
    <source>
        <dbReference type="ARBA" id="ARBA00022679"/>
    </source>
</evidence>
<evidence type="ECO:0000256" key="8">
    <source>
        <dbReference type="ARBA" id="ARBA00022787"/>
    </source>
</evidence>
<name>A0A8B6FGX3_MYTGA</name>
<evidence type="ECO:0000256" key="3">
    <source>
        <dbReference type="ARBA" id="ARBA00004477"/>
    </source>
</evidence>
<keyword evidence="18" id="KW-0830">Ubiquinone</keyword>
<keyword evidence="11" id="KW-0007">Acetylation</keyword>